<dbReference type="InterPro" id="IPR045694">
    <property type="entry name" value="DUF6058"/>
</dbReference>
<reference evidence="1 2" key="1">
    <citation type="journal article" date="2012" name="J. Bacteriol.">
        <title>Genome sequences of type strains of seven species of the marine bacterium Pseudoalteromonas.</title>
        <authorList>
            <person name="Xie B.B."/>
            <person name="Shu Y.L."/>
            <person name="Qin Q.L."/>
            <person name="Rong J.C."/>
            <person name="Zhang X.Y."/>
            <person name="Chen X.L."/>
            <person name="Shi M."/>
            <person name="He H.L."/>
            <person name="Zhou B.C."/>
            <person name="Zhang Y.Z."/>
        </authorList>
    </citation>
    <scope>NUCLEOTIDE SEQUENCE [LARGE SCALE GENOMIC DNA]</scope>
    <source>
        <strain evidence="1 2">A 37-1-2</strain>
    </source>
</reference>
<evidence type="ECO:0000313" key="2">
    <source>
        <dbReference type="Proteomes" id="UP000016505"/>
    </source>
</evidence>
<evidence type="ECO:0000313" key="1">
    <source>
        <dbReference type="EMBL" id="ATC88783.1"/>
    </source>
</evidence>
<evidence type="ECO:0008006" key="3">
    <source>
        <dbReference type="Google" id="ProtNLM"/>
    </source>
</evidence>
<name>A0A290S9N8_9GAMM</name>
<protein>
    <recommendedName>
        <fullName evidence="3">Orphan protein</fullName>
    </recommendedName>
</protein>
<gene>
    <name evidence="1" type="ORF">PARC_b0602</name>
</gene>
<proteinExistence type="predicted"/>
<dbReference type="AlphaFoldDB" id="A0A290S9N8"/>
<dbReference type="Proteomes" id="UP000016505">
    <property type="component" value="Chromosome II"/>
</dbReference>
<dbReference type="KEGG" id="part:PARC_b0602"/>
<accession>A0A290S9N8</accession>
<dbReference type="Pfam" id="PF19531">
    <property type="entry name" value="DUF6058"/>
    <property type="match status" value="1"/>
</dbReference>
<sequence length="235" mass="27138">MNNCIYKQYSIFNDTRGFMRLSDYLATHFYNTDELCQALNIDADTLLAWQERSVFPKPSYCIKSQLSCSSYSGLYECEEYDDYYPRGCVNWGQGLLKQKIESSSHAFNYFAQQYTASLTKLAQQGFTFSEELFGCEIDEHLQQIWQQFLCSKYGVLTQNGLIDEIVSVDIGRLLVDDITELRSKASLNQEERALLHPAMKLLNKALGHGADHEKQHTLRTRYIDALILKYDLSIK</sequence>
<dbReference type="EMBL" id="CP011026">
    <property type="protein sequence ID" value="ATC88783.1"/>
    <property type="molecule type" value="Genomic_DNA"/>
</dbReference>
<organism evidence="1 2">
    <name type="scientific">Pseudoalteromonas arctica A 37-1-2</name>
    <dbReference type="NCBI Taxonomy" id="1117313"/>
    <lineage>
        <taxon>Bacteria</taxon>
        <taxon>Pseudomonadati</taxon>
        <taxon>Pseudomonadota</taxon>
        <taxon>Gammaproteobacteria</taxon>
        <taxon>Alteromonadales</taxon>
        <taxon>Pseudoalteromonadaceae</taxon>
        <taxon>Pseudoalteromonas</taxon>
    </lineage>
</organism>